<comment type="subcellular location">
    <subcellularLocation>
        <location evidence="10 11">Cytoplasm</location>
    </subcellularLocation>
</comment>
<dbReference type="NCBIfam" id="TIGR01143">
    <property type="entry name" value="murF"/>
    <property type="match status" value="1"/>
</dbReference>
<evidence type="ECO:0000256" key="1">
    <source>
        <dbReference type="ARBA" id="ARBA00022490"/>
    </source>
</evidence>
<dbReference type="Gene3D" id="3.90.190.20">
    <property type="entry name" value="Mur ligase, C-terminal domain"/>
    <property type="match status" value="1"/>
</dbReference>
<keyword evidence="16" id="KW-1185">Reference proteome</keyword>
<dbReference type="RefSeq" id="WP_186977222.1">
    <property type="nucleotide sequence ID" value="NZ_JACOOH010000007.1"/>
</dbReference>
<protein>
    <recommendedName>
        <fullName evidence="10 11">UDP-N-acetylmuramoyl-tripeptide--D-alanyl-D-alanine ligase</fullName>
        <ecNumber evidence="10 11">6.3.2.10</ecNumber>
    </recommendedName>
    <alternativeName>
        <fullName evidence="10">D-alanyl-D-alanine-adding enzyme</fullName>
    </alternativeName>
</protein>
<dbReference type="InterPro" id="IPR005863">
    <property type="entry name" value="UDP-N-AcMur_synth"/>
</dbReference>
<keyword evidence="9 10" id="KW-0961">Cell wall biogenesis/degradation</keyword>
<dbReference type="InterPro" id="IPR051046">
    <property type="entry name" value="MurCDEF_CellWall_CoF430Synth"/>
</dbReference>
<evidence type="ECO:0000256" key="2">
    <source>
        <dbReference type="ARBA" id="ARBA00022598"/>
    </source>
</evidence>
<keyword evidence="1 10" id="KW-0963">Cytoplasm</keyword>
<reference evidence="15 16" key="1">
    <citation type="submission" date="2020-08" db="EMBL/GenBank/DDBJ databases">
        <title>Genome public.</title>
        <authorList>
            <person name="Liu C."/>
            <person name="Sun Q."/>
        </authorList>
    </citation>
    <scope>NUCLEOTIDE SEQUENCE [LARGE SCALE GENOMIC DNA]</scope>
    <source>
        <strain evidence="15 16">NSJ-56</strain>
    </source>
</reference>
<dbReference type="HAMAP" id="MF_02019">
    <property type="entry name" value="MurF"/>
    <property type="match status" value="1"/>
</dbReference>
<proteinExistence type="inferred from homology"/>
<dbReference type="InterPro" id="IPR004101">
    <property type="entry name" value="Mur_ligase_C"/>
</dbReference>
<organism evidence="15 16">
    <name type="scientific">Butyricimonas hominis</name>
    <dbReference type="NCBI Taxonomy" id="2763032"/>
    <lineage>
        <taxon>Bacteria</taxon>
        <taxon>Pseudomonadati</taxon>
        <taxon>Bacteroidota</taxon>
        <taxon>Bacteroidia</taxon>
        <taxon>Bacteroidales</taxon>
        <taxon>Odoribacteraceae</taxon>
        <taxon>Butyricimonas</taxon>
    </lineage>
</organism>
<dbReference type="Pfam" id="PF08245">
    <property type="entry name" value="Mur_ligase_M"/>
    <property type="match status" value="1"/>
</dbReference>
<evidence type="ECO:0000259" key="12">
    <source>
        <dbReference type="Pfam" id="PF01225"/>
    </source>
</evidence>
<evidence type="ECO:0000256" key="8">
    <source>
        <dbReference type="ARBA" id="ARBA00023306"/>
    </source>
</evidence>
<keyword evidence="6 10" id="KW-0133">Cell shape</keyword>
<gene>
    <name evidence="10" type="primary">murF</name>
    <name evidence="15" type="ORF">H8S64_15410</name>
</gene>
<keyword evidence="7 10" id="KW-0573">Peptidoglycan synthesis</keyword>
<evidence type="ECO:0000256" key="9">
    <source>
        <dbReference type="ARBA" id="ARBA00023316"/>
    </source>
</evidence>
<evidence type="ECO:0000256" key="3">
    <source>
        <dbReference type="ARBA" id="ARBA00022618"/>
    </source>
</evidence>
<comment type="catalytic activity">
    <reaction evidence="10 11">
        <text>D-alanyl-D-alanine + UDP-N-acetyl-alpha-D-muramoyl-L-alanyl-gamma-D-glutamyl-meso-2,6-diaminopimelate + ATP = UDP-N-acetyl-alpha-D-muramoyl-L-alanyl-gamma-D-glutamyl-meso-2,6-diaminopimeloyl-D-alanyl-D-alanine + ADP + phosphate + H(+)</text>
        <dbReference type="Rhea" id="RHEA:28374"/>
        <dbReference type="ChEBI" id="CHEBI:15378"/>
        <dbReference type="ChEBI" id="CHEBI:30616"/>
        <dbReference type="ChEBI" id="CHEBI:43474"/>
        <dbReference type="ChEBI" id="CHEBI:57822"/>
        <dbReference type="ChEBI" id="CHEBI:61386"/>
        <dbReference type="ChEBI" id="CHEBI:83905"/>
        <dbReference type="ChEBI" id="CHEBI:456216"/>
        <dbReference type="EC" id="6.3.2.10"/>
    </reaction>
</comment>
<evidence type="ECO:0000256" key="4">
    <source>
        <dbReference type="ARBA" id="ARBA00022741"/>
    </source>
</evidence>
<comment type="caution">
    <text evidence="15">The sequence shown here is derived from an EMBL/GenBank/DDBJ whole genome shotgun (WGS) entry which is preliminary data.</text>
</comment>
<dbReference type="InterPro" id="IPR036615">
    <property type="entry name" value="Mur_ligase_C_dom_sf"/>
</dbReference>
<dbReference type="InterPro" id="IPR035911">
    <property type="entry name" value="MurE/MurF_N"/>
</dbReference>
<feature type="domain" description="Mur ligase N-terminal catalytic" evidence="12">
    <location>
        <begin position="17"/>
        <end position="85"/>
    </location>
</feature>
<feature type="domain" description="Mur ligase central" evidence="14">
    <location>
        <begin position="96"/>
        <end position="278"/>
    </location>
</feature>
<dbReference type="InterPro" id="IPR036565">
    <property type="entry name" value="Mur-like_cat_sf"/>
</dbReference>
<feature type="binding site" evidence="10">
    <location>
        <begin position="98"/>
        <end position="104"/>
    </location>
    <ligand>
        <name>ATP</name>
        <dbReference type="ChEBI" id="CHEBI:30616"/>
    </ligand>
</feature>
<comment type="similarity">
    <text evidence="10">Belongs to the MurCDEF family. MurF subfamily.</text>
</comment>
<dbReference type="InterPro" id="IPR013221">
    <property type="entry name" value="Mur_ligase_cen"/>
</dbReference>
<accession>A0ABR7D3K3</accession>
<sequence>MEELESIYKAFREGGRVTTDSREIKEGDIFIALKGENHNGNTFADKAIAQGARYVVIDEAEYNISPRCVLVPDALHFLQQLANHHRRQLNIPILGITGTNGKTTTKELCHAVLSKKYKTVATKGNLNNHIGVPLTLLSMDADTEFGIVEMGANHPGEIKDLCEIAEPDYGIITNIGYAHLEGFGSYENIIETKSALYKSVKAKQGILFVNGEDELLCRLSEDAKRYTYGADGDLVKGEIAQTTPYLVYTLKTRQGHLYIRTKLIGGYNFDNAMAASAAGIFFEVDPLQIQAAIEAYTPSNLRSQLLKTEQNTIILDAYNANLSSMRAAISNFAEMKADNKLIIIGEMRELGDISHEAHREIMDMIANHNFPRVFVVGHNFESIINNYTFTTYFPDTDTLIEHLKTHEVVNSFILVKGSRGNKLERIIDYL</sequence>
<evidence type="ECO:0000256" key="11">
    <source>
        <dbReference type="RuleBase" id="RU004136"/>
    </source>
</evidence>
<dbReference type="Gene3D" id="3.40.1190.10">
    <property type="entry name" value="Mur-like, catalytic domain"/>
    <property type="match status" value="1"/>
</dbReference>
<dbReference type="SUPFAM" id="SSF63418">
    <property type="entry name" value="MurE/MurF N-terminal domain"/>
    <property type="match status" value="1"/>
</dbReference>
<dbReference type="PANTHER" id="PTHR43024:SF1">
    <property type="entry name" value="UDP-N-ACETYLMURAMOYL-TRIPEPTIDE--D-ALANYL-D-ALANINE LIGASE"/>
    <property type="match status" value="1"/>
</dbReference>
<name>A0ABR7D3K3_9BACT</name>
<feature type="domain" description="Mur ligase C-terminal" evidence="13">
    <location>
        <begin position="302"/>
        <end position="419"/>
    </location>
</feature>
<keyword evidence="5 10" id="KW-0067">ATP-binding</keyword>
<evidence type="ECO:0000259" key="14">
    <source>
        <dbReference type="Pfam" id="PF08245"/>
    </source>
</evidence>
<evidence type="ECO:0000259" key="13">
    <source>
        <dbReference type="Pfam" id="PF02875"/>
    </source>
</evidence>
<dbReference type="GO" id="GO:0016874">
    <property type="term" value="F:ligase activity"/>
    <property type="evidence" value="ECO:0007669"/>
    <property type="project" value="UniProtKB-KW"/>
</dbReference>
<keyword evidence="4 10" id="KW-0547">Nucleotide-binding</keyword>
<dbReference type="PANTHER" id="PTHR43024">
    <property type="entry name" value="UDP-N-ACETYLMURAMOYL-TRIPEPTIDE--D-ALANYL-D-ALANINE LIGASE"/>
    <property type="match status" value="1"/>
</dbReference>
<evidence type="ECO:0000256" key="7">
    <source>
        <dbReference type="ARBA" id="ARBA00022984"/>
    </source>
</evidence>
<dbReference type="Proteomes" id="UP000646484">
    <property type="component" value="Unassembled WGS sequence"/>
</dbReference>
<evidence type="ECO:0000256" key="10">
    <source>
        <dbReference type="HAMAP-Rule" id="MF_02019"/>
    </source>
</evidence>
<dbReference type="SUPFAM" id="SSF53623">
    <property type="entry name" value="MurD-like peptide ligases, catalytic domain"/>
    <property type="match status" value="1"/>
</dbReference>
<comment type="pathway">
    <text evidence="10 11">Cell wall biogenesis; peptidoglycan biosynthesis.</text>
</comment>
<keyword evidence="8 10" id="KW-0131">Cell cycle</keyword>
<evidence type="ECO:0000313" key="16">
    <source>
        <dbReference type="Proteomes" id="UP000646484"/>
    </source>
</evidence>
<comment type="function">
    <text evidence="10 11">Involved in cell wall formation. Catalyzes the final step in the synthesis of UDP-N-acetylmuramoyl-pentapeptide, the precursor of murein.</text>
</comment>
<dbReference type="InterPro" id="IPR000713">
    <property type="entry name" value="Mur_ligase_N"/>
</dbReference>
<evidence type="ECO:0000313" key="15">
    <source>
        <dbReference type="EMBL" id="MBC5622484.1"/>
    </source>
</evidence>
<dbReference type="Pfam" id="PF01225">
    <property type="entry name" value="Mur_ligase"/>
    <property type="match status" value="1"/>
</dbReference>
<evidence type="ECO:0000256" key="5">
    <source>
        <dbReference type="ARBA" id="ARBA00022840"/>
    </source>
</evidence>
<evidence type="ECO:0000256" key="6">
    <source>
        <dbReference type="ARBA" id="ARBA00022960"/>
    </source>
</evidence>
<keyword evidence="3 10" id="KW-0132">Cell division</keyword>
<dbReference type="Gene3D" id="3.40.1390.10">
    <property type="entry name" value="MurE/MurF, N-terminal domain"/>
    <property type="match status" value="1"/>
</dbReference>
<dbReference type="EC" id="6.3.2.10" evidence="10 11"/>
<dbReference type="EMBL" id="JACOOH010000007">
    <property type="protein sequence ID" value="MBC5622484.1"/>
    <property type="molecule type" value="Genomic_DNA"/>
</dbReference>
<dbReference type="Pfam" id="PF02875">
    <property type="entry name" value="Mur_ligase_C"/>
    <property type="match status" value="1"/>
</dbReference>
<keyword evidence="2 10" id="KW-0436">Ligase</keyword>
<dbReference type="SUPFAM" id="SSF53244">
    <property type="entry name" value="MurD-like peptide ligases, peptide-binding domain"/>
    <property type="match status" value="1"/>
</dbReference>